<proteinExistence type="predicted"/>
<evidence type="ECO:0000313" key="4">
    <source>
        <dbReference type="EMBL" id="AGA60074.1"/>
    </source>
</evidence>
<dbReference type="KEGG" id="tco:Theco_4074"/>
<reference evidence="5" key="1">
    <citation type="submission" date="2012-01" db="EMBL/GenBank/DDBJ databases">
        <title>Complete sequence of plasmid of Thermobacillus composti KWC4.</title>
        <authorList>
            <person name="Lucas S."/>
            <person name="Han J."/>
            <person name="Lapidus A."/>
            <person name="Cheng J.-F."/>
            <person name="Goodwin L."/>
            <person name="Pitluck S."/>
            <person name="Peters L."/>
            <person name="Ovchinnikova G."/>
            <person name="Teshima H."/>
            <person name="Detter J.C."/>
            <person name="Han C."/>
            <person name="Tapia R."/>
            <person name="Land M."/>
            <person name="Hauser L."/>
            <person name="Kyrpides N."/>
            <person name="Ivanova N."/>
            <person name="Pagani I."/>
            <person name="Anderson I."/>
            <person name="Woyke T."/>
        </authorList>
    </citation>
    <scope>NUCLEOTIDE SEQUENCE [LARGE SCALE GENOMIC DNA]</scope>
    <source>
        <strain evidence="5">DSM 18247 / JCM 13945 / KWC4</strain>
        <plasmid evidence="5">Plasmid pTHECO01</plasmid>
    </source>
</reference>
<sequence>MIKLLDFHKKTADSFQRQSEISKLYYYIVLIGAGGNGGYAVQRITKMMNAFENVRSFLLIADPDTVEEKNLHRQPFIATDIGQKKADVLAKRYGGTYGLKIGSYSDSYIESVDQLEMLFSHTDYRHERGQFIQKVLIGAVDNDFSRKVMHDYFNKTDDLIYIDAGIEGVYLPPDKSPEEWTDEEAAEHRESGYSGQVVVGLKKCGRVILPPLDAVYPINAKDAIPPSHSCGVEPYQPQRMISNEMAAMLISTVVNELFSSNAILVHYVNFNAKTGNCRPVYAEDVVGANNDSASVAAAPYDQEADSGLQSSESGQLQHDPDNAVSPSTKGEEDAKILSAEELPAEQGGVEVEVPESGVAGVREKGIKVIRIETLDEKHEKTQHGYGVPVLYHLEDGSTLRKLITGTRLKDAKARVEKLIRDPGNRWIERTENGLVIEKTSIG</sequence>
<organism evidence="4 5">
    <name type="scientific">Thermobacillus composti (strain DSM 18247 / JCM 13945 / KWC4)</name>
    <dbReference type="NCBI Taxonomy" id="717605"/>
    <lineage>
        <taxon>Bacteria</taxon>
        <taxon>Bacillati</taxon>
        <taxon>Bacillota</taxon>
        <taxon>Bacilli</taxon>
        <taxon>Bacillales</taxon>
        <taxon>Paenibacillaceae</taxon>
        <taxon>Thermobacillus</taxon>
    </lineage>
</organism>
<keyword evidence="5" id="KW-1185">Reference proteome</keyword>
<protein>
    <submittedName>
        <fullName evidence="4">Dinucleotide-utilizing enzyme possibly involved in molybdopterin or thiamin biosynthesis</fullName>
    </submittedName>
</protein>
<dbReference type="RefSeq" id="WP_015256786.1">
    <property type="nucleotide sequence ID" value="NC_019898.1"/>
</dbReference>
<evidence type="ECO:0000313" key="5">
    <source>
        <dbReference type="Proteomes" id="UP000010795"/>
    </source>
</evidence>
<keyword evidence="2" id="KW-1133">Transmembrane helix</keyword>
<dbReference type="Proteomes" id="UP000010795">
    <property type="component" value="Plasmid pTHECO01"/>
</dbReference>
<dbReference type="Gene3D" id="3.40.50.720">
    <property type="entry name" value="NAD(P)-binding Rossmann-like Domain"/>
    <property type="match status" value="1"/>
</dbReference>
<accession>L0EK54</accession>
<keyword evidence="2" id="KW-0812">Transmembrane</keyword>
<feature type="domain" description="THIF-type NAD/FAD binding fold" evidence="3">
    <location>
        <begin position="27"/>
        <end position="92"/>
    </location>
</feature>
<keyword evidence="2" id="KW-0472">Membrane</keyword>
<dbReference type="InterPro" id="IPR035985">
    <property type="entry name" value="Ubiquitin-activating_enz"/>
</dbReference>
<dbReference type="GO" id="GO:0008641">
    <property type="term" value="F:ubiquitin-like modifier activating enzyme activity"/>
    <property type="evidence" value="ECO:0007669"/>
    <property type="project" value="InterPro"/>
</dbReference>
<gene>
    <name evidence="4" type="ordered locus">Theco_4074</name>
</gene>
<geneLocation type="plasmid" evidence="4 5">
    <name>pTHECO01</name>
</geneLocation>
<feature type="region of interest" description="Disordered" evidence="1">
    <location>
        <begin position="300"/>
        <end position="334"/>
    </location>
</feature>
<dbReference type="EMBL" id="CP003256">
    <property type="protein sequence ID" value="AGA60074.1"/>
    <property type="molecule type" value="Genomic_DNA"/>
</dbReference>
<dbReference type="SUPFAM" id="SSF69572">
    <property type="entry name" value="Activating enzymes of the ubiquitin-like proteins"/>
    <property type="match status" value="1"/>
</dbReference>
<evidence type="ECO:0000256" key="1">
    <source>
        <dbReference type="SAM" id="MobiDB-lite"/>
    </source>
</evidence>
<dbReference type="HOGENOM" id="CLU_619526_0_0_9"/>
<feature type="transmembrane region" description="Helical" evidence="2">
    <location>
        <begin position="24"/>
        <end position="41"/>
    </location>
</feature>
<feature type="compositionally biased region" description="Low complexity" evidence="1">
    <location>
        <begin position="306"/>
        <end position="317"/>
    </location>
</feature>
<evidence type="ECO:0000256" key="2">
    <source>
        <dbReference type="SAM" id="Phobius"/>
    </source>
</evidence>
<dbReference type="InterPro" id="IPR000594">
    <property type="entry name" value="ThiF_NAD_FAD-bd"/>
</dbReference>
<dbReference type="eggNOG" id="COG0476">
    <property type="taxonomic scope" value="Bacteria"/>
</dbReference>
<dbReference type="AlphaFoldDB" id="L0EK54"/>
<dbReference type="OrthoDB" id="1842861at2"/>
<name>L0EK54_THECK</name>
<dbReference type="Pfam" id="PF00899">
    <property type="entry name" value="ThiF"/>
    <property type="match status" value="1"/>
</dbReference>
<keyword evidence="4" id="KW-0614">Plasmid</keyword>
<evidence type="ECO:0000259" key="3">
    <source>
        <dbReference type="Pfam" id="PF00899"/>
    </source>
</evidence>